<protein>
    <submittedName>
        <fullName evidence="2">Uncharacterized protein</fullName>
    </submittedName>
</protein>
<keyword evidence="1" id="KW-1133">Transmembrane helix</keyword>
<feature type="transmembrane region" description="Helical" evidence="1">
    <location>
        <begin position="12"/>
        <end position="30"/>
    </location>
</feature>
<accession>A0A2P7QNF8</accession>
<dbReference type="AlphaFoldDB" id="A0A2P7QNF8"/>
<feature type="transmembrane region" description="Helical" evidence="1">
    <location>
        <begin position="42"/>
        <end position="65"/>
    </location>
</feature>
<keyword evidence="1" id="KW-0472">Membrane</keyword>
<gene>
    <name evidence="2" type="ORF">C7I55_12910</name>
</gene>
<sequence length="68" mass="6952">MKTTSPRHLRINAPLLIAIASATATSALILSKGPGQALTEAAIGSMLLAVLVLAFVAAVAPFIGVERR</sequence>
<organism evidence="2 3">
    <name type="scientific">Allosphingosinicella deserti</name>
    <dbReference type="NCBI Taxonomy" id="2116704"/>
    <lineage>
        <taxon>Bacteria</taxon>
        <taxon>Pseudomonadati</taxon>
        <taxon>Pseudomonadota</taxon>
        <taxon>Alphaproteobacteria</taxon>
        <taxon>Sphingomonadales</taxon>
        <taxon>Sphingomonadaceae</taxon>
        <taxon>Allosphingosinicella</taxon>
    </lineage>
</organism>
<keyword evidence="1" id="KW-0812">Transmembrane</keyword>
<proteinExistence type="predicted"/>
<name>A0A2P7QNF8_9SPHN</name>
<dbReference type="Proteomes" id="UP000241167">
    <property type="component" value="Unassembled WGS sequence"/>
</dbReference>
<dbReference type="RefSeq" id="WP_106513404.1">
    <property type="nucleotide sequence ID" value="NZ_PXYI01000004.1"/>
</dbReference>
<comment type="caution">
    <text evidence="2">The sequence shown here is derived from an EMBL/GenBank/DDBJ whole genome shotgun (WGS) entry which is preliminary data.</text>
</comment>
<dbReference type="EMBL" id="PXYI01000004">
    <property type="protein sequence ID" value="PSJ39503.1"/>
    <property type="molecule type" value="Genomic_DNA"/>
</dbReference>
<evidence type="ECO:0000256" key="1">
    <source>
        <dbReference type="SAM" id="Phobius"/>
    </source>
</evidence>
<evidence type="ECO:0000313" key="2">
    <source>
        <dbReference type="EMBL" id="PSJ39503.1"/>
    </source>
</evidence>
<reference evidence="2 3" key="1">
    <citation type="submission" date="2018-03" db="EMBL/GenBank/DDBJ databases">
        <title>The draft genome of Sphingosinicella sp. GL-C-18.</title>
        <authorList>
            <person name="Liu L."/>
            <person name="Li L."/>
            <person name="Liang L."/>
            <person name="Zhang X."/>
            <person name="Wang T."/>
        </authorList>
    </citation>
    <scope>NUCLEOTIDE SEQUENCE [LARGE SCALE GENOMIC DNA]</scope>
    <source>
        <strain evidence="2 3">GL-C-18</strain>
    </source>
</reference>
<keyword evidence="3" id="KW-1185">Reference proteome</keyword>
<evidence type="ECO:0000313" key="3">
    <source>
        <dbReference type="Proteomes" id="UP000241167"/>
    </source>
</evidence>